<dbReference type="Gramene" id="Tc06v2_t002960.1">
    <property type="protein sequence ID" value="Tc06v2_p002960.1"/>
    <property type="gene ID" value="Tc06v2_g002960"/>
</dbReference>
<dbReference type="Proteomes" id="UP000694886">
    <property type="component" value="Chromosome 6"/>
</dbReference>
<evidence type="ECO:0000256" key="3">
    <source>
        <dbReference type="ARBA" id="ARBA00023172"/>
    </source>
</evidence>
<sequence>MEEMNQKWGLQCLYGKAWQLKEYAESLVFGPSEESFQLFPSYFHMLERENPDIITGCRYGWETMIQILFLGVQVMYPGIRMSKYIQLHLALAPMEDEESWSWFLNQLHSVIGCPENVMFISDQHLGIKNAVEKVYKDAHQGLCNYHLGKNVKNKFKCEDVTVIFTLAANCYKVTNFNRHMNQLKLLCKPAYDSLMRLGPKKWARARSLVRQYKLMTSNIAECINPCLRHARKCQ</sequence>
<accession>A0AB32WK81</accession>
<dbReference type="KEGG" id="tcc:108662413"/>
<evidence type="ECO:0000313" key="5">
    <source>
        <dbReference type="RefSeq" id="XP_017978249.1"/>
    </source>
</evidence>
<dbReference type="GO" id="GO:0006313">
    <property type="term" value="P:DNA transposition"/>
    <property type="evidence" value="ECO:0007669"/>
    <property type="project" value="InterPro"/>
</dbReference>
<name>A0AB32WK81_THECC</name>
<organism evidence="4 5">
    <name type="scientific">Theobroma cacao</name>
    <name type="common">Cacao</name>
    <name type="synonym">Cocoa</name>
    <dbReference type="NCBI Taxonomy" id="3641"/>
    <lineage>
        <taxon>Eukaryota</taxon>
        <taxon>Viridiplantae</taxon>
        <taxon>Streptophyta</taxon>
        <taxon>Embryophyta</taxon>
        <taxon>Tracheophyta</taxon>
        <taxon>Spermatophyta</taxon>
        <taxon>Magnoliopsida</taxon>
        <taxon>eudicotyledons</taxon>
        <taxon>Gunneridae</taxon>
        <taxon>Pentapetalae</taxon>
        <taxon>rosids</taxon>
        <taxon>malvids</taxon>
        <taxon>Malvales</taxon>
        <taxon>Malvaceae</taxon>
        <taxon>Byttnerioideae</taxon>
        <taxon>Theobroma</taxon>
    </lineage>
</organism>
<dbReference type="GO" id="GO:0003677">
    <property type="term" value="F:DNA binding"/>
    <property type="evidence" value="ECO:0007669"/>
    <property type="project" value="UniProtKB-KW"/>
</dbReference>
<dbReference type="GO" id="GO:0004803">
    <property type="term" value="F:transposase activity"/>
    <property type="evidence" value="ECO:0007669"/>
    <property type="project" value="InterPro"/>
</dbReference>
<reference evidence="5" key="2">
    <citation type="submission" date="2025-08" db="UniProtKB">
        <authorList>
            <consortium name="RefSeq"/>
        </authorList>
    </citation>
    <scope>IDENTIFICATION</scope>
</reference>
<dbReference type="PANTHER" id="PTHR31973">
    <property type="entry name" value="POLYPROTEIN, PUTATIVE-RELATED"/>
    <property type="match status" value="1"/>
</dbReference>
<dbReference type="RefSeq" id="XP_017978249.1">
    <property type="nucleotide sequence ID" value="XM_018122760.1"/>
</dbReference>
<evidence type="ECO:0000313" key="4">
    <source>
        <dbReference type="Proteomes" id="UP000694886"/>
    </source>
</evidence>
<dbReference type="AlphaFoldDB" id="A0AB32WK81"/>
<dbReference type="Pfam" id="PF00872">
    <property type="entry name" value="Transposase_mut"/>
    <property type="match status" value="1"/>
</dbReference>
<keyword evidence="2" id="KW-0238">DNA-binding</keyword>
<protein>
    <submittedName>
        <fullName evidence="5">Uncharacterized protein LOC108662413</fullName>
    </submittedName>
</protein>
<keyword evidence="1" id="KW-0815">Transposition</keyword>
<keyword evidence="3" id="KW-0233">DNA recombination</keyword>
<reference evidence="4" key="1">
    <citation type="journal article" date="1997" name="Nucleic Acids Res.">
        <title>tRNAscan-SE: a program for improved detection of transfer RNA genes in genomic sequence.</title>
        <authorList>
            <person name="Lowe T.M."/>
            <person name="Eddy S.R."/>
        </authorList>
    </citation>
    <scope>NUCLEOTIDE SEQUENCE [LARGE SCALE GENOMIC DNA]</scope>
    <source>
        <strain evidence="4">r\B97-61/B2</strain>
    </source>
</reference>
<evidence type="ECO:0000256" key="2">
    <source>
        <dbReference type="ARBA" id="ARBA00023125"/>
    </source>
</evidence>
<gene>
    <name evidence="5" type="primary">LOC108662413</name>
</gene>
<dbReference type="GeneID" id="108662413"/>
<evidence type="ECO:0000256" key="1">
    <source>
        <dbReference type="ARBA" id="ARBA00022578"/>
    </source>
</evidence>
<proteinExistence type="predicted"/>
<dbReference type="InterPro" id="IPR001207">
    <property type="entry name" value="Transposase_mutator"/>
</dbReference>
<dbReference type="PANTHER" id="PTHR31973:SF195">
    <property type="entry name" value="MUDR FAMILY TRANSPOSASE"/>
    <property type="match status" value="1"/>
</dbReference>